<dbReference type="AlphaFoldDB" id="A0A1H3FDR5"/>
<feature type="region of interest" description="Disordered" evidence="1">
    <location>
        <begin position="154"/>
        <end position="181"/>
    </location>
</feature>
<evidence type="ECO:0000313" key="2">
    <source>
        <dbReference type="EMBL" id="SDX88927.1"/>
    </source>
</evidence>
<evidence type="ECO:0000256" key="1">
    <source>
        <dbReference type="SAM" id="MobiDB-lite"/>
    </source>
</evidence>
<dbReference type="Proteomes" id="UP000198640">
    <property type="component" value="Unassembled WGS sequence"/>
</dbReference>
<proteinExistence type="predicted"/>
<reference evidence="2 3" key="1">
    <citation type="submission" date="2016-10" db="EMBL/GenBank/DDBJ databases">
        <authorList>
            <person name="de Groot N.N."/>
        </authorList>
    </citation>
    <scope>NUCLEOTIDE SEQUENCE [LARGE SCALE GENOMIC DNA]</scope>
    <source>
        <strain evidence="2 3">Nm1</strain>
    </source>
</reference>
<evidence type="ECO:0000313" key="3">
    <source>
        <dbReference type="Proteomes" id="UP000198640"/>
    </source>
</evidence>
<dbReference type="STRING" id="44576.SAMN05421881_101158"/>
<dbReference type="OrthoDB" id="8566638at2"/>
<accession>A0A1H3FDR5</accession>
<name>A0A1H3FDR5_9PROT</name>
<feature type="compositionally biased region" description="Basic and acidic residues" evidence="1">
    <location>
        <begin position="169"/>
        <end position="181"/>
    </location>
</feature>
<dbReference type="RefSeq" id="WP_090412500.1">
    <property type="nucleotide sequence ID" value="NZ_FNOY01000011.1"/>
</dbReference>
<gene>
    <name evidence="2" type="ORF">SAMN05421881_101158</name>
</gene>
<protein>
    <submittedName>
        <fullName evidence="2">Uncharacterized protein</fullName>
    </submittedName>
</protein>
<dbReference type="EMBL" id="FNOY01000011">
    <property type="protein sequence ID" value="SDX88927.1"/>
    <property type="molecule type" value="Genomic_DNA"/>
</dbReference>
<organism evidence="2 3">
    <name type="scientific">Nitrosomonas halophila</name>
    <dbReference type="NCBI Taxonomy" id="44576"/>
    <lineage>
        <taxon>Bacteria</taxon>
        <taxon>Pseudomonadati</taxon>
        <taxon>Pseudomonadota</taxon>
        <taxon>Betaproteobacteria</taxon>
        <taxon>Nitrosomonadales</taxon>
        <taxon>Nitrosomonadaceae</taxon>
        <taxon>Nitrosomonas</taxon>
    </lineage>
</organism>
<sequence>MSWLFTHWTWLLAIVLFLAGYYQGREDGQSEIQARQVQAIESAVRAAREQALLEAEQTHGQAAAFEADREQVRTVYVHVKEKANENIDRNTGYNDCSLDADGLRLYNARPTTDFTAAPAARLADGVVSGSAASAGWPAVNPAAQQPGTRGSVLRVPGAAQGAGGVGNRHPADQKEIGDGLP</sequence>
<keyword evidence="3" id="KW-1185">Reference proteome</keyword>